<accession>A0A0R1K321</accession>
<gene>
    <name evidence="1" type="ORF">FD30_GL000294</name>
</gene>
<dbReference type="PATRIC" id="fig|1423773.3.peg.299"/>
<dbReference type="Proteomes" id="UP000051162">
    <property type="component" value="Unassembled WGS sequence"/>
</dbReference>
<evidence type="ECO:0000313" key="1">
    <source>
        <dbReference type="EMBL" id="KRK73719.1"/>
    </source>
</evidence>
<dbReference type="EMBL" id="AZDT01000055">
    <property type="protein sequence ID" value="KRK73719.1"/>
    <property type="molecule type" value="Genomic_DNA"/>
</dbReference>
<organism evidence="1 2">
    <name type="scientific">Levilactobacillus namurensis DSM 19117</name>
    <dbReference type="NCBI Taxonomy" id="1423773"/>
    <lineage>
        <taxon>Bacteria</taxon>
        <taxon>Bacillati</taxon>
        <taxon>Bacillota</taxon>
        <taxon>Bacilli</taxon>
        <taxon>Lactobacillales</taxon>
        <taxon>Lactobacillaceae</taxon>
        <taxon>Levilactobacillus</taxon>
    </lineage>
</organism>
<sequence>MFRIRNKWLVLLTHKKDRSVTLIIHDQTGILTEQGYQDTTTTYLLQDGSAKHVVQAAFKREFPRSYQVYVVK</sequence>
<reference evidence="1 2" key="1">
    <citation type="journal article" date="2015" name="Genome Announc.">
        <title>Expanding the biotechnology potential of lactobacilli through comparative genomics of 213 strains and associated genera.</title>
        <authorList>
            <person name="Sun Z."/>
            <person name="Harris H.M."/>
            <person name="McCann A."/>
            <person name="Guo C."/>
            <person name="Argimon S."/>
            <person name="Zhang W."/>
            <person name="Yang X."/>
            <person name="Jeffery I.B."/>
            <person name="Cooney J.C."/>
            <person name="Kagawa T.F."/>
            <person name="Liu W."/>
            <person name="Song Y."/>
            <person name="Salvetti E."/>
            <person name="Wrobel A."/>
            <person name="Rasinkangas P."/>
            <person name="Parkhill J."/>
            <person name="Rea M.C."/>
            <person name="O'Sullivan O."/>
            <person name="Ritari J."/>
            <person name="Douillard F.P."/>
            <person name="Paul Ross R."/>
            <person name="Yang R."/>
            <person name="Briner A.E."/>
            <person name="Felis G.E."/>
            <person name="de Vos W.M."/>
            <person name="Barrangou R."/>
            <person name="Klaenhammer T.R."/>
            <person name="Caufield P.W."/>
            <person name="Cui Y."/>
            <person name="Zhang H."/>
            <person name="O'Toole P.W."/>
        </authorList>
    </citation>
    <scope>NUCLEOTIDE SEQUENCE [LARGE SCALE GENOMIC DNA]</scope>
    <source>
        <strain evidence="1 2">DSM 19117</strain>
    </source>
</reference>
<dbReference type="AlphaFoldDB" id="A0A0R1K321"/>
<comment type="caution">
    <text evidence="1">The sequence shown here is derived from an EMBL/GenBank/DDBJ whole genome shotgun (WGS) entry which is preliminary data.</text>
</comment>
<protein>
    <submittedName>
        <fullName evidence="1">Uncharacterized protein</fullName>
    </submittedName>
</protein>
<proteinExistence type="predicted"/>
<keyword evidence="2" id="KW-1185">Reference proteome</keyword>
<name>A0A0R1K321_9LACO</name>
<evidence type="ECO:0000313" key="2">
    <source>
        <dbReference type="Proteomes" id="UP000051162"/>
    </source>
</evidence>